<feature type="non-terminal residue" evidence="1">
    <location>
        <position position="1"/>
    </location>
</feature>
<organism evidence="1 2">
    <name type="scientific">Anguilla anguilla</name>
    <name type="common">European freshwater eel</name>
    <name type="synonym">Muraena anguilla</name>
    <dbReference type="NCBI Taxonomy" id="7936"/>
    <lineage>
        <taxon>Eukaryota</taxon>
        <taxon>Metazoa</taxon>
        <taxon>Chordata</taxon>
        <taxon>Craniata</taxon>
        <taxon>Vertebrata</taxon>
        <taxon>Euteleostomi</taxon>
        <taxon>Actinopterygii</taxon>
        <taxon>Neopterygii</taxon>
        <taxon>Teleostei</taxon>
        <taxon>Anguilliformes</taxon>
        <taxon>Anguillidae</taxon>
        <taxon>Anguilla</taxon>
    </lineage>
</organism>
<comment type="caution">
    <text evidence="1">The sequence shown here is derived from an EMBL/GenBank/DDBJ whole genome shotgun (WGS) entry which is preliminary data.</text>
</comment>
<evidence type="ECO:0000313" key="2">
    <source>
        <dbReference type="Proteomes" id="UP001044222"/>
    </source>
</evidence>
<protein>
    <submittedName>
        <fullName evidence="1">Uncharacterized protein</fullName>
    </submittedName>
</protein>
<dbReference type="Proteomes" id="UP001044222">
    <property type="component" value="Chromosome 9"/>
</dbReference>
<evidence type="ECO:0000313" key="1">
    <source>
        <dbReference type="EMBL" id="KAG5843107.1"/>
    </source>
</evidence>
<accession>A0A9D3M5Y8</accession>
<proteinExistence type="predicted"/>
<reference evidence="1" key="1">
    <citation type="submission" date="2021-01" db="EMBL/GenBank/DDBJ databases">
        <title>A chromosome-scale assembly of European eel, Anguilla anguilla.</title>
        <authorList>
            <person name="Henkel C."/>
            <person name="Jong-Raadsen S.A."/>
            <person name="Dufour S."/>
            <person name="Weltzien F.-A."/>
            <person name="Palstra A.P."/>
            <person name="Pelster B."/>
            <person name="Spaink H.P."/>
            <person name="Van Den Thillart G.E."/>
            <person name="Jansen H."/>
            <person name="Zahm M."/>
            <person name="Klopp C."/>
            <person name="Cedric C."/>
            <person name="Louis A."/>
            <person name="Berthelot C."/>
            <person name="Parey E."/>
            <person name="Roest Crollius H."/>
            <person name="Montfort J."/>
            <person name="Robinson-Rechavi M."/>
            <person name="Bucao C."/>
            <person name="Bouchez O."/>
            <person name="Gislard M."/>
            <person name="Lluch J."/>
            <person name="Milhes M."/>
            <person name="Lampietro C."/>
            <person name="Lopez Roques C."/>
            <person name="Donnadieu C."/>
            <person name="Braasch I."/>
            <person name="Desvignes T."/>
            <person name="Postlethwait J."/>
            <person name="Bobe J."/>
            <person name="Guiguen Y."/>
            <person name="Dirks R."/>
        </authorList>
    </citation>
    <scope>NUCLEOTIDE SEQUENCE</scope>
    <source>
        <strain evidence="1">Tag_6206</strain>
        <tissue evidence="1">Liver</tissue>
    </source>
</reference>
<gene>
    <name evidence="1" type="ORF">ANANG_G00184980</name>
</gene>
<dbReference type="AlphaFoldDB" id="A0A9D3M5Y8"/>
<sequence>VGVVPVIHSAVERSSHQTALHPVAGHVEAPPLPAAVVDAVQLHVAPEHAWEHVARAEVSHQPEVQERVGVVDRFPTGLRGETAAPNQRTHLNIERSVHMQAIEGCQGVELLGCSAPSELQVAAECVVTHRQVSLSTLYEHHGVMVVYHHCLEGAAGGSWLLWATPSLRDSPLALPVPLLIARGLLVS</sequence>
<keyword evidence="2" id="KW-1185">Reference proteome</keyword>
<dbReference type="EMBL" id="JAFIRN010000009">
    <property type="protein sequence ID" value="KAG5843107.1"/>
    <property type="molecule type" value="Genomic_DNA"/>
</dbReference>
<name>A0A9D3M5Y8_ANGAN</name>